<keyword evidence="3" id="KW-0812">Transmembrane</keyword>
<dbReference type="PANTHER" id="PTHR32309">
    <property type="entry name" value="TYROSINE-PROTEIN KINASE"/>
    <property type="match status" value="1"/>
</dbReference>
<keyword evidence="3" id="KW-0472">Membrane</keyword>
<dbReference type="GO" id="GO:0004715">
    <property type="term" value="F:non-membrane spanning protein tyrosine kinase activity"/>
    <property type="evidence" value="ECO:0007669"/>
    <property type="project" value="UniProtKB-EC"/>
</dbReference>
<feature type="transmembrane region" description="Helical" evidence="3">
    <location>
        <begin position="20"/>
        <end position="41"/>
    </location>
</feature>
<dbReference type="EC" id="2.7.10.2" evidence="4"/>
<accession>A0ABX8EDQ8</accession>
<reference evidence="4 5" key="1">
    <citation type="submission" date="2021-05" db="EMBL/GenBank/DDBJ databases">
        <title>Complete genome of Nocardioides aquaticus KCTC 9944T isolated from meromictic and hypersaline Ekho Lake, Antarctica.</title>
        <authorList>
            <person name="Hwang K."/>
            <person name="Kim K.M."/>
            <person name="Choe H."/>
        </authorList>
    </citation>
    <scope>NUCLEOTIDE SEQUENCE [LARGE SCALE GENOMIC DNA]</scope>
    <source>
        <strain evidence="4 5">KCTC 9944</strain>
    </source>
</reference>
<name>A0ABX8EDQ8_9ACTN</name>
<sequence length="512" mass="53434">MTEDFTQVSGHAAVLRRRGWIIVLAALLGGVLGALAAPLLASSYSAESVVLVPVAQDSADPTLVDTQVEVVTSDDVVRRAVADLGDGTEANELRDSLTVAVVPDTTAISITAARATSADAIAVADAFATAYVTFSRESVTEDRASTVEELERQLDEASGRLVSLQRDVDGLTGLDLAEARAAITRQQQRQARVIDRLAEAQDPTTAPRLADVLQEAVATGGGNGRLRAGLFGAVLGFLVGLVIAYARHASDDRIRDEDELVRLVGSTPILGRIPRASTGSRGGGVVGDPGSKTAEAYRGLAVNLRLRVEHPRSASGNRTAPVAGAGVMALIISASPGEGKSSVAGDLALTAAGMGLRVVLVDADLRNPQLAARFGTPAGPGLTDLLLQDTVSTPRPVEVGVDNLRLLPAGEMHADPATLLSRANATTVWDALRAENDLVVVDTAPVLYAAETLELATEADRVVMVVERGRTTRRDVRTVVERMQLVGATPSGAVLTKVPARDVVGGYYPRQP</sequence>
<evidence type="ECO:0000256" key="2">
    <source>
        <dbReference type="ARBA" id="ARBA00022840"/>
    </source>
</evidence>
<evidence type="ECO:0000256" key="1">
    <source>
        <dbReference type="ARBA" id="ARBA00022741"/>
    </source>
</evidence>
<dbReference type="InterPro" id="IPR027417">
    <property type="entry name" value="P-loop_NTPase"/>
</dbReference>
<dbReference type="PANTHER" id="PTHR32309:SF31">
    <property type="entry name" value="CAPSULAR EXOPOLYSACCHARIDE FAMILY"/>
    <property type="match status" value="1"/>
</dbReference>
<dbReference type="Gene3D" id="3.40.50.300">
    <property type="entry name" value="P-loop containing nucleotide triphosphate hydrolases"/>
    <property type="match status" value="1"/>
</dbReference>
<keyword evidence="1" id="KW-0547">Nucleotide-binding</keyword>
<dbReference type="InterPro" id="IPR050445">
    <property type="entry name" value="Bact_polysacc_biosynth/exp"/>
</dbReference>
<keyword evidence="4" id="KW-0808">Transferase</keyword>
<proteinExistence type="predicted"/>
<keyword evidence="3" id="KW-1133">Transmembrane helix</keyword>
<dbReference type="InterPro" id="IPR005702">
    <property type="entry name" value="Wzc-like_C"/>
</dbReference>
<protein>
    <submittedName>
        <fullName evidence="4">Tyrosine-protein kinase YwqD</fullName>
        <ecNumber evidence="4">2.7.10.2</ecNumber>
    </submittedName>
</protein>
<organism evidence="4 5">
    <name type="scientific">Nocardioides aquaticus</name>
    <dbReference type="NCBI Taxonomy" id="160826"/>
    <lineage>
        <taxon>Bacteria</taxon>
        <taxon>Bacillati</taxon>
        <taxon>Actinomycetota</taxon>
        <taxon>Actinomycetes</taxon>
        <taxon>Propionibacteriales</taxon>
        <taxon>Nocardioidaceae</taxon>
        <taxon>Nocardioides</taxon>
    </lineage>
</organism>
<evidence type="ECO:0000313" key="4">
    <source>
        <dbReference type="EMBL" id="QVT78409.1"/>
    </source>
</evidence>
<gene>
    <name evidence="4" type="primary">ywqD_1</name>
    <name evidence="4" type="ORF">ENKNEFLB_00786</name>
</gene>
<evidence type="ECO:0000313" key="5">
    <source>
        <dbReference type="Proteomes" id="UP000679307"/>
    </source>
</evidence>
<keyword evidence="2" id="KW-0067">ATP-binding</keyword>
<evidence type="ECO:0000256" key="3">
    <source>
        <dbReference type="SAM" id="Phobius"/>
    </source>
</evidence>
<keyword evidence="5" id="KW-1185">Reference proteome</keyword>
<dbReference type="CDD" id="cd05387">
    <property type="entry name" value="BY-kinase"/>
    <property type="match status" value="1"/>
</dbReference>
<dbReference type="EMBL" id="CP075371">
    <property type="protein sequence ID" value="QVT78409.1"/>
    <property type="molecule type" value="Genomic_DNA"/>
</dbReference>
<dbReference type="SUPFAM" id="SSF52540">
    <property type="entry name" value="P-loop containing nucleoside triphosphate hydrolases"/>
    <property type="match status" value="1"/>
</dbReference>
<dbReference type="Proteomes" id="UP000679307">
    <property type="component" value="Chromosome"/>
</dbReference>
<dbReference type="RefSeq" id="WP_214057994.1">
    <property type="nucleotide sequence ID" value="NZ_BAAAHS010000221.1"/>
</dbReference>
<keyword evidence="4" id="KW-0418">Kinase</keyword>